<dbReference type="PROSITE" id="PS50873">
    <property type="entry name" value="PEROXIDASE_4"/>
    <property type="match status" value="1"/>
</dbReference>
<proteinExistence type="inferred from homology"/>
<keyword evidence="4" id="KW-0575">Peroxidase</keyword>
<evidence type="ECO:0000259" key="6">
    <source>
        <dbReference type="PROSITE" id="PS51387"/>
    </source>
</evidence>
<reference evidence="7 8" key="1">
    <citation type="submission" date="2021-02" db="EMBL/GenBank/DDBJ databases">
        <title>Genome assembly of Pseudopithomyces chartarum.</title>
        <authorList>
            <person name="Jauregui R."/>
            <person name="Singh J."/>
            <person name="Voisey C."/>
        </authorList>
    </citation>
    <scope>NUCLEOTIDE SEQUENCE [LARGE SCALE GENOMIC DNA]</scope>
    <source>
        <strain evidence="7 8">AGR01</strain>
    </source>
</reference>
<comment type="similarity">
    <text evidence="1">Belongs to the oxygen-dependent FAD-linked oxidoreductase family.</text>
</comment>
<comment type="similarity">
    <text evidence="3">Belongs to the peroxidase family.</text>
</comment>
<dbReference type="GO" id="GO:0004601">
    <property type="term" value="F:peroxidase activity"/>
    <property type="evidence" value="ECO:0007669"/>
    <property type="project" value="UniProtKB-KW"/>
</dbReference>
<keyword evidence="8" id="KW-1185">Reference proteome</keyword>
<evidence type="ECO:0000313" key="8">
    <source>
        <dbReference type="Proteomes" id="UP001280581"/>
    </source>
</evidence>
<accession>A0AAN6LZD5</accession>
<dbReference type="GO" id="GO:0020037">
    <property type="term" value="F:heme binding"/>
    <property type="evidence" value="ECO:0007669"/>
    <property type="project" value="UniProtKB-UniRule"/>
</dbReference>
<sequence length="1128" mass="121814">MPSRPTFSMLAPLVVSLAVGLVNAQAPVPSVPASIASAVAPAATEVSAESTDAGVKLFDAETSQLTDAVVAEIINTPEISEYAHLFAFENTTTPASERAKRQRRLLKCKSTPGDLLYPSKLVWGIFDLLLGGALDTVVPLASVCYKDSAFNNYNADKCAAVTAGWRTGELHYNDPGSMMFPLYTGPSCLLPDDAASSGLCTQGGYASYSVRVTNVAQIQLAVNFARASNLRLVVRNTGHDYNGRSTGKDALNLWTHNLKGIQYIKNYKSSTYNGPVFKVGAGVQGFELYEAAEKYGVSAVAGICPSVGVFGGYSANGGHSPLMQLFGVGSDQVLALEVVTANGLFLTATPTVNSDLYWALLGGGGGTFGIVTSAVVKVHEKVPVTVGFWSFNSFVTGPEPFWEALRFFWDSIPEYNRAKVYSYGSIINTGFGYLYQMIPFFATQKTVEEYNALLKPFFDKLTELGIPYESNVTHYDSFLPAYKASWESQDFFIGSTGGTPGVRLVPTDNWATEKIRNETWAAIRGAIDFAPVITIYNQRPKSPAKIINSVNPAFRKEEAMVLMINTVKDPSTVAGLTAAGDEFTNKIMGPLRKVSPNGGEYGNEADPWNPNWKQDFWGENYAKLLTLKKKWDPTGLFYVHHGVGSDEWVERVRVITLFASLNFSKIMIGRIDDAGRTTAAQWMRVLFHDFITADVHAGTGGVDASIGFETARAENKGSAFNDSFTFWGGYVNDFVSMADLVALGTVMSNNLCGGNLMPYRPGRIDATGPGITSGVPAPETNLEETLEFFERAGFDKVDSIGLTACGHTLGSVHHGGFPEVVDNSTVSPNNTNGGANFDSTRGVFDPLVVQEYLSWTGQKGGPLVTSYNESSRSDLRLYESDGNATMEALRSQGEKFADTCIGLLGRAIDTVPSHVVLKDKIEALVVKPINVTFGFDPDDRLLLTGSIRILNAAGTQDAPSITMSIAGHDIELVAEQEIGKSVYGRNGIEYGATSYYPFLIPGAISRNATSFSVQGRTFLLQSKAFIIPDLTTLNKKYLDISIAIPSRQSCTNVQTVVSVPVTQPGSLAPKIVTQSVTLNQIREEIDGYNICLGSTILQQLPRGLVVIRIFEGQHLMDVLLVGGEAAGW</sequence>
<dbReference type="Gene3D" id="1.10.520.10">
    <property type="match status" value="1"/>
</dbReference>
<dbReference type="GO" id="GO:0006979">
    <property type="term" value="P:response to oxidative stress"/>
    <property type="evidence" value="ECO:0007669"/>
    <property type="project" value="InterPro"/>
</dbReference>
<evidence type="ECO:0000256" key="2">
    <source>
        <dbReference type="ARBA" id="ARBA00023002"/>
    </source>
</evidence>
<dbReference type="Pfam" id="PF08031">
    <property type="entry name" value="BBE"/>
    <property type="match status" value="1"/>
</dbReference>
<comment type="caution">
    <text evidence="7">The sequence shown here is derived from an EMBL/GenBank/DDBJ whole genome shotgun (WGS) entry which is preliminary data.</text>
</comment>
<dbReference type="EMBL" id="WVTA01000007">
    <property type="protein sequence ID" value="KAK3208857.1"/>
    <property type="molecule type" value="Genomic_DNA"/>
</dbReference>
<feature type="domain" description="Plant heme peroxidase family profile" evidence="5">
    <location>
        <begin position="677"/>
        <end position="1012"/>
    </location>
</feature>
<dbReference type="GO" id="GO:0046872">
    <property type="term" value="F:metal ion binding"/>
    <property type="evidence" value="ECO:0007669"/>
    <property type="project" value="UniProtKB-UniRule"/>
</dbReference>
<keyword evidence="2 4" id="KW-0560">Oxidoreductase</keyword>
<name>A0AAN6LZD5_9PLEO</name>
<evidence type="ECO:0000259" key="5">
    <source>
        <dbReference type="PROSITE" id="PS50873"/>
    </source>
</evidence>
<organism evidence="7 8">
    <name type="scientific">Pseudopithomyces chartarum</name>
    <dbReference type="NCBI Taxonomy" id="1892770"/>
    <lineage>
        <taxon>Eukaryota</taxon>
        <taxon>Fungi</taxon>
        <taxon>Dikarya</taxon>
        <taxon>Ascomycota</taxon>
        <taxon>Pezizomycotina</taxon>
        <taxon>Dothideomycetes</taxon>
        <taxon>Pleosporomycetidae</taxon>
        <taxon>Pleosporales</taxon>
        <taxon>Massarineae</taxon>
        <taxon>Didymosphaeriaceae</taxon>
        <taxon>Pseudopithomyces</taxon>
    </lineage>
</organism>
<dbReference type="InterPro" id="IPR006094">
    <property type="entry name" value="Oxid_FAD_bind_N"/>
</dbReference>
<dbReference type="InterPro" id="IPR036318">
    <property type="entry name" value="FAD-bd_PCMH-like_sf"/>
</dbReference>
<dbReference type="SUPFAM" id="SSF48113">
    <property type="entry name" value="Heme-dependent peroxidases"/>
    <property type="match status" value="1"/>
</dbReference>
<dbReference type="AlphaFoldDB" id="A0AAN6LZD5"/>
<dbReference type="InterPro" id="IPR050432">
    <property type="entry name" value="FAD-linked_Oxidoreductases_BP"/>
</dbReference>
<dbReference type="PANTHER" id="PTHR13878">
    <property type="entry name" value="GULONOLACTONE OXIDASE"/>
    <property type="match status" value="1"/>
</dbReference>
<evidence type="ECO:0000256" key="3">
    <source>
        <dbReference type="RuleBase" id="RU004241"/>
    </source>
</evidence>
<dbReference type="Proteomes" id="UP001280581">
    <property type="component" value="Unassembled WGS sequence"/>
</dbReference>
<dbReference type="Gene3D" id="3.30.465.10">
    <property type="match status" value="2"/>
</dbReference>
<dbReference type="PROSITE" id="PS51387">
    <property type="entry name" value="FAD_PCMH"/>
    <property type="match status" value="1"/>
</dbReference>
<dbReference type="PANTHER" id="PTHR13878:SF91">
    <property type="entry name" value="FAD BINDING DOMAIN PROTEIN (AFU_ORTHOLOGUE AFUA_6G12070)-RELATED"/>
    <property type="match status" value="1"/>
</dbReference>
<dbReference type="Gene3D" id="1.10.420.10">
    <property type="entry name" value="Peroxidase, domain 2"/>
    <property type="match status" value="1"/>
</dbReference>
<dbReference type="GO" id="GO:0071949">
    <property type="term" value="F:FAD binding"/>
    <property type="evidence" value="ECO:0007669"/>
    <property type="project" value="InterPro"/>
</dbReference>
<dbReference type="InterPro" id="IPR016166">
    <property type="entry name" value="FAD-bd_PCMH"/>
</dbReference>
<dbReference type="Pfam" id="PF00141">
    <property type="entry name" value="peroxidase"/>
    <property type="match status" value="1"/>
</dbReference>
<feature type="domain" description="FAD-binding PCMH-type" evidence="6">
    <location>
        <begin position="202"/>
        <end position="381"/>
    </location>
</feature>
<evidence type="ECO:0000256" key="1">
    <source>
        <dbReference type="ARBA" id="ARBA00005466"/>
    </source>
</evidence>
<dbReference type="Pfam" id="PF01565">
    <property type="entry name" value="FAD_binding_4"/>
    <property type="match status" value="1"/>
</dbReference>
<evidence type="ECO:0000256" key="4">
    <source>
        <dbReference type="RuleBase" id="RU363051"/>
    </source>
</evidence>
<gene>
    <name evidence="7" type="ORF">GRF29_77g2262169</name>
</gene>
<dbReference type="InterPro" id="IPR012951">
    <property type="entry name" value="BBE"/>
</dbReference>
<evidence type="ECO:0000313" key="7">
    <source>
        <dbReference type="EMBL" id="KAK3208857.1"/>
    </source>
</evidence>
<protein>
    <recommendedName>
        <fullName evidence="4">Peroxidase</fullName>
        <ecNumber evidence="4">1.11.1.-</ecNumber>
    </recommendedName>
</protein>
<feature type="chain" id="PRO_5042669230" description="Peroxidase" evidence="4">
    <location>
        <begin position="25"/>
        <end position="1128"/>
    </location>
</feature>
<dbReference type="InterPro" id="IPR016169">
    <property type="entry name" value="FAD-bd_PCMH_sub2"/>
</dbReference>
<keyword evidence="4" id="KW-0732">Signal</keyword>
<feature type="signal peptide" evidence="4">
    <location>
        <begin position="1"/>
        <end position="24"/>
    </location>
</feature>
<dbReference type="InterPro" id="IPR010255">
    <property type="entry name" value="Haem_peroxidase_sf"/>
</dbReference>
<dbReference type="SUPFAM" id="SSF56176">
    <property type="entry name" value="FAD-binding/transporter-associated domain-like"/>
    <property type="match status" value="1"/>
</dbReference>
<dbReference type="InterPro" id="IPR002016">
    <property type="entry name" value="Haem_peroxidase"/>
</dbReference>
<dbReference type="EC" id="1.11.1.-" evidence="4"/>